<evidence type="ECO:0000256" key="2">
    <source>
        <dbReference type="ARBA" id="ARBA00023015"/>
    </source>
</evidence>
<dbReference type="InterPro" id="IPR000847">
    <property type="entry name" value="LysR_HTH_N"/>
</dbReference>
<dbReference type="PANTHER" id="PTHR30126:SF2">
    <property type="entry name" value="HTH-TYPE TRANSCRIPTIONAL REGULATOR YJIE"/>
    <property type="match status" value="1"/>
</dbReference>
<protein>
    <submittedName>
        <fullName evidence="6">DNA-binding transcriptional LysR family regulator</fullName>
    </submittedName>
</protein>
<dbReference type="CDD" id="cd05466">
    <property type="entry name" value="PBP2_LTTR_substrate"/>
    <property type="match status" value="1"/>
</dbReference>
<dbReference type="RefSeq" id="WP_132476280.1">
    <property type="nucleotide sequence ID" value="NZ_JBEBWM010000026.1"/>
</dbReference>
<accession>A0A4R3V5A2</accession>
<keyword evidence="3 6" id="KW-0238">DNA-binding</keyword>
<comment type="caution">
    <text evidence="6">The sequence shown here is derived from an EMBL/GenBank/DDBJ whole genome shotgun (WGS) entry which is preliminary data.</text>
</comment>
<dbReference type="Pfam" id="PF00126">
    <property type="entry name" value="HTH_1"/>
    <property type="match status" value="1"/>
</dbReference>
<keyword evidence="4" id="KW-0804">Transcription</keyword>
<dbReference type="Proteomes" id="UP000294692">
    <property type="component" value="Unassembled WGS sequence"/>
</dbReference>
<evidence type="ECO:0000313" key="6">
    <source>
        <dbReference type="EMBL" id="TCU98980.1"/>
    </source>
</evidence>
<feature type="domain" description="HTH lysR-type" evidence="5">
    <location>
        <begin position="1"/>
        <end position="58"/>
    </location>
</feature>
<dbReference type="EMBL" id="SMBX01000004">
    <property type="protein sequence ID" value="TCU98980.1"/>
    <property type="molecule type" value="Genomic_DNA"/>
</dbReference>
<organism evidence="6 7">
    <name type="scientific">Paracandidimonas soli</name>
    <dbReference type="NCBI Taxonomy" id="1917182"/>
    <lineage>
        <taxon>Bacteria</taxon>
        <taxon>Pseudomonadati</taxon>
        <taxon>Pseudomonadota</taxon>
        <taxon>Betaproteobacteria</taxon>
        <taxon>Burkholderiales</taxon>
        <taxon>Alcaligenaceae</taxon>
        <taxon>Paracandidimonas</taxon>
    </lineage>
</organism>
<dbReference type="PRINTS" id="PR00039">
    <property type="entry name" value="HTHLYSR"/>
</dbReference>
<dbReference type="InterPro" id="IPR036388">
    <property type="entry name" value="WH-like_DNA-bd_sf"/>
</dbReference>
<evidence type="ECO:0000313" key="7">
    <source>
        <dbReference type="Proteomes" id="UP000294692"/>
    </source>
</evidence>
<dbReference type="Gene3D" id="3.40.190.10">
    <property type="entry name" value="Periplasmic binding protein-like II"/>
    <property type="match status" value="2"/>
</dbReference>
<keyword evidence="7" id="KW-1185">Reference proteome</keyword>
<dbReference type="Gene3D" id="1.10.10.10">
    <property type="entry name" value="Winged helix-like DNA-binding domain superfamily/Winged helix DNA-binding domain"/>
    <property type="match status" value="1"/>
</dbReference>
<sequence>MKQEWIEDFLALAEFGTFSRAALERNVTQPAFSRRIRLLEEWLGATLVDRGRQPVQLTAVAQRHVPEFRALLHDLAQLRMRMQEESRGSVHLIVSTQHSLTITHLPALLRLIGQESERHIEFEVLSENRDECVASFMRGRADLLLCLEEEDDPLLSIMPKTPRLQLGIEKIVPVTAPDMQNQHKSGLEDQKRLRVLSFPADSYMGRIMSAPMSRIMRTYNVEVVHESVFLAGVKEMVKAGLGMAWLPWSLAASDVREGKLVDLSSEFPVLNMRFSIYCHSQGQHQDVIRDIYALLKKSWTGAVLQEGMAPPYGGEDAPDFRQE</sequence>
<dbReference type="Pfam" id="PF03466">
    <property type="entry name" value="LysR_substrate"/>
    <property type="match status" value="1"/>
</dbReference>
<dbReference type="SUPFAM" id="SSF46785">
    <property type="entry name" value="Winged helix' DNA-binding domain"/>
    <property type="match status" value="1"/>
</dbReference>
<proteinExistence type="inferred from homology"/>
<gene>
    <name evidence="6" type="ORF">EV686_10478</name>
</gene>
<dbReference type="SUPFAM" id="SSF53850">
    <property type="entry name" value="Periplasmic binding protein-like II"/>
    <property type="match status" value="1"/>
</dbReference>
<dbReference type="InterPro" id="IPR036390">
    <property type="entry name" value="WH_DNA-bd_sf"/>
</dbReference>
<name>A0A4R3V5A2_9BURK</name>
<dbReference type="GO" id="GO:0003700">
    <property type="term" value="F:DNA-binding transcription factor activity"/>
    <property type="evidence" value="ECO:0007669"/>
    <property type="project" value="InterPro"/>
</dbReference>
<evidence type="ECO:0000259" key="5">
    <source>
        <dbReference type="PROSITE" id="PS50931"/>
    </source>
</evidence>
<dbReference type="PROSITE" id="PS50931">
    <property type="entry name" value="HTH_LYSR"/>
    <property type="match status" value="1"/>
</dbReference>
<reference evidence="6 7" key="1">
    <citation type="submission" date="2019-03" db="EMBL/GenBank/DDBJ databases">
        <title>Genomic Encyclopedia of Type Strains, Phase IV (KMG-IV): sequencing the most valuable type-strain genomes for metagenomic binning, comparative biology and taxonomic classification.</title>
        <authorList>
            <person name="Goeker M."/>
        </authorList>
    </citation>
    <scope>NUCLEOTIDE SEQUENCE [LARGE SCALE GENOMIC DNA]</scope>
    <source>
        <strain evidence="6 7">DSM 100048</strain>
    </source>
</reference>
<evidence type="ECO:0000256" key="4">
    <source>
        <dbReference type="ARBA" id="ARBA00023163"/>
    </source>
</evidence>
<evidence type="ECO:0000256" key="3">
    <source>
        <dbReference type="ARBA" id="ARBA00023125"/>
    </source>
</evidence>
<dbReference type="PANTHER" id="PTHR30126">
    <property type="entry name" value="HTH-TYPE TRANSCRIPTIONAL REGULATOR"/>
    <property type="match status" value="1"/>
</dbReference>
<evidence type="ECO:0000256" key="1">
    <source>
        <dbReference type="ARBA" id="ARBA00009437"/>
    </source>
</evidence>
<dbReference type="OrthoDB" id="8715249at2"/>
<dbReference type="InterPro" id="IPR005119">
    <property type="entry name" value="LysR_subst-bd"/>
</dbReference>
<dbReference type="GO" id="GO:0000976">
    <property type="term" value="F:transcription cis-regulatory region binding"/>
    <property type="evidence" value="ECO:0007669"/>
    <property type="project" value="TreeGrafter"/>
</dbReference>
<dbReference type="AlphaFoldDB" id="A0A4R3V5A2"/>
<comment type="similarity">
    <text evidence="1">Belongs to the LysR transcriptional regulatory family.</text>
</comment>
<keyword evidence="2" id="KW-0805">Transcription regulation</keyword>